<feature type="active site" description="Charge relay system" evidence="5">
    <location>
        <position position="184"/>
    </location>
</feature>
<dbReference type="InterPro" id="IPR023828">
    <property type="entry name" value="Peptidase_S8_Ser-AS"/>
</dbReference>
<dbReference type="EMBL" id="JACHHZ010000002">
    <property type="protein sequence ID" value="MBB6092676.1"/>
    <property type="molecule type" value="Genomic_DNA"/>
</dbReference>
<accession>A0A841HIP0</accession>
<feature type="active site" description="Charge relay system" evidence="5">
    <location>
        <position position="212"/>
    </location>
</feature>
<dbReference type="GO" id="GO:0004252">
    <property type="term" value="F:serine-type endopeptidase activity"/>
    <property type="evidence" value="ECO:0007669"/>
    <property type="project" value="UniProtKB-UniRule"/>
</dbReference>
<keyword evidence="3 5" id="KW-0378">Hydrolase</keyword>
<dbReference type="PROSITE" id="PS00137">
    <property type="entry name" value="SUBTILASE_HIS"/>
    <property type="match status" value="1"/>
</dbReference>
<dbReference type="RefSeq" id="WP_184330462.1">
    <property type="nucleotide sequence ID" value="NZ_JACHHZ010000002.1"/>
</dbReference>
<feature type="active site" description="Charge relay system" evidence="5">
    <location>
        <position position="364"/>
    </location>
</feature>
<dbReference type="InterPro" id="IPR050131">
    <property type="entry name" value="Peptidase_S8_subtilisin-like"/>
</dbReference>
<evidence type="ECO:0000313" key="7">
    <source>
        <dbReference type="EMBL" id="MBB6092676.1"/>
    </source>
</evidence>
<comment type="similarity">
    <text evidence="1 5">Belongs to the peptidase S8 family.</text>
</comment>
<evidence type="ECO:0000256" key="3">
    <source>
        <dbReference type="ARBA" id="ARBA00022801"/>
    </source>
</evidence>
<organism evidence="7 8">
    <name type="scientific">Povalibacter uvarum</name>
    <dbReference type="NCBI Taxonomy" id="732238"/>
    <lineage>
        <taxon>Bacteria</taxon>
        <taxon>Pseudomonadati</taxon>
        <taxon>Pseudomonadota</taxon>
        <taxon>Gammaproteobacteria</taxon>
        <taxon>Steroidobacterales</taxon>
        <taxon>Steroidobacteraceae</taxon>
        <taxon>Povalibacter</taxon>
    </lineage>
</organism>
<name>A0A841HIP0_9GAMM</name>
<dbReference type="SUPFAM" id="SSF52743">
    <property type="entry name" value="Subtilisin-like"/>
    <property type="match status" value="1"/>
</dbReference>
<dbReference type="InterPro" id="IPR015500">
    <property type="entry name" value="Peptidase_S8_subtilisin-rel"/>
</dbReference>
<keyword evidence="8" id="KW-1185">Reference proteome</keyword>
<dbReference type="PROSITE" id="PS51892">
    <property type="entry name" value="SUBTILASE"/>
    <property type="match status" value="1"/>
</dbReference>
<evidence type="ECO:0000259" key="6">
    <source>
        <dbReference type="Pfam" id="PF00082"/>
    </source>
</evidence>
<dbReference type="Proteomes" id="UP000588068">
    <property type="component" value="Unassembled WGS sequence"/>
</dbReference>
<gene>
    <name evidence="7" type="ORF">HNQ60_001554</name>
</gene>
<dbReference type="InterPro" id="IPR036852">
    <property type="entry name" value="Peptidase_S8/S53_dom_sf"/>
</dbReference>
<dbReference type="InterPro" id="IPR022398">
    <property type="entry name" value="Peptidase_S8_His-AS"/>
</dbReference>
<dbReference type="PRINTS" id="PR00723">
    <property type="entry name" value="SUBTILISIN"/>
</dbReference>
<proteinExistence type="inferred from homology"/>
<evidence type="ECO:0000256" key="2">
    <source>
        <dbReference type="ARBA" id="ARBA00022670"/>
    </source>
</evidence>
<reference evidence="7 8" key="1">
    <citation type="submission" date="2020-08" db="EMBL/GenBank/DDBJ databases">
        <title>Genomic Encyclopedia of Type Strains, Phase IV (KMG-IV): sequencing the most valuable type-strain genomes for metagenomic binning, comparative biology and taxonomic classification.</title>
        <authorList>
            <person name="Goeker M."/>
        </authorList>
    </citation>
    <scope>NUCLEOTIDE SEQUENCE [LARGE SCALE GENOMIC DNA]</scope>
    <source>
        <strain evidence="7 8">DSM 26723</strain>
    </source>
</reference>
<dbReference type="PROSITE" id="PS00138">
    <property type="entry name" value="SUBTILASE_SER"/>
    <property type="match status" value="1"/>
</dbReference>
<dbReference type="PANTHER" id="PTHR43806">
    <property type="entry name" value="PEPTIDASE S8"/>
    <property type="match status" value="1"/>
</dbReference>
<dbReference type="InterPro" id="IPR000209">
    <property type="entry name" value="Peptidase_S8/S53_dom"/>
</dbReference>
<comment type="caution">
    <text evidence="7">The sequence shown here is derived from an EMBL/GenBank/DDBJ whole genome shotgun (WGS) entry which is preliminary data.</text>
</comment>
<dbReference type="AlphaFoldDB" id="A0A841HIP0"/>
<dbReference type="PANTHER" id="PTHR43806:SF11">
    <property type="entry name" value="CEREVISIN-RELATED"/>
    <property type="match status" value="1"/>
</dbReference>
<keyword evidence="2 5" id="KW-0645">Protease</keyword>
<feature type="domain" description="Peptidase S8/S53" evidence="6">
    <location>
        <begin position="176"/>
        <end position="412"/>
    </location>
</feature>
<dbReference type="Pfam" id="PF00082">
    <property type="entry name" value="Peptidase_S8"/>
    <property type="match status" value="1"/>
</dbReference>
<evidence type="ECO:0000256" key="1">
    <source>
        <dbReference type="ARBA" id="ARBA00011073"/>
    </source>
</evidence>
<evidence type="ECO:0000313" key="8">
    <source>
        <dbReference type="Proteomes" id="UP000588068"/>
    </source>
</evidence>
<dbReference type="CDD" id="cd05561">
    <property type="entry name" value="Peptidases_S8_4"/>
    <property type="match status" value="1"/>
</dbReference>
<sequence>MKLGRGVLAAIVVAGLPGFVHAQVLPQVQLPQLPVETPLNVDGTLNRTLELADPERLRQLRVRDLLRRNRDVVEADPRGAPIVRSEIAALSPTEDALRQAQGRGFEIARRRVLEGLDVEVVILRAPEGVSTRRAIRDLQRIDPQGTYDFNHLYFESGEVTGTAPTAAQAASTAPTAGIRVGLIDGGVEGAHPAFNGTSIQQHGCSAPIPTAHGTAVASLLVGSAGDFHGAAPNALLYSADVYCGQASGGAVDAVVDAFAWMARERVPVINVSLVGPANRILEGVVRVVVARGHVIVAAVGNDGPSSPPLYPAAYPGVIGVTGVDARNRVLVEACRGTHVAFAAPGAEMSAATLAQAYVVVRGTSFAAPIVAGLLATRINEPDVSKASSAIALLASHALDLGSKGQDRIYGKGLVGAQLRMPASLAKSGIPAKAGIHPASPGGLPRSRE</sequence>
<dbReference type="Gene3D" id="3.40.50.200">
    <property type="entry name" value="Peptidase S8/S53 domain"/>
    <property type="match status" value="1"/>
</dbReference>
<protein>
    <submittedName>
        <fullName evidence="7">Subtilisin family serine protease</fullName>
    </submittedName>
</protein>
<evidence type="ECO:0000256" key="4">
    <source>
        <dbReference type="ARBA" id="ARBA00022825"/>
    </source>
</evidence>
<keyword evidence="4 5" id="KW-0720">Serine protease</keyword>
<evidence type="ECO:0000256" key="5">
    <source>
        <dbReference type="PROSITE-ProRule" id="PRU01240"/>
    </source>
</evidence>
<dbReference type="GO" id="GO:0006508">
    <property type="term" value="P:proteolysis"/>
    <property type="evidence" value="ECO:0007669"/>
    <property type="project" value="UniProtKB-KW"/>
</dbReference>